<reference evidence="10 11" key="1">
    <citation type="submission" date="2021-03" db="EMBL/GenBank/DDBJ databases">
        <title>Geobacter metallireducens gen. nov. sp. nov., a microorganism capable of coupling the complete oxidation of organic compounds to the reduction of iron and other metals.</title>
        <authorList>
            <person name="Li Y."/>
        </authorList>
    </citation>
    <scope>NUCLEOTIDE SEQUENCE [LARGE SCALE GENOMIC DNA]</scope>
    <source>
        <strain evidence="10 11">Jerry-YX</strain>
    </source>
</reference>
<dbReference type="InterPro" id="IPR036909">
    <property type="entry name" value="Cyt_c-like_dom_sf"/>
</dbReference>
<name>A0ABX7Q3P1_9BACT</name>
<keyword evidence="11" id="KW-1185">Reference proteome</keyword>
<dbReference type="SUPFAM" id="SSF46626">
    <property type="entry name" value="Cytochrome c"/>
    <property type="match status" value="2"/>
</dbReference>
<proteinExistence type="predicted"/>
<evidence type="ECO:0000256" key="4">
    <source>
        <dbReference type="ARBA" id="ARBA00022729"/>
    </source>
</evidence>
<evidence type="ECO:0000256" key="1">
    <source>
        <dbReference type="ARBA" id="ARBA00004196"/>
    </source>
</evidence>
<comment type="subcellular location">
    <subcellularLocation>
        <location evidence="1">Cell envelope</location>
    </subcellularLocation>
</comment>
<dbReference type="GO" id="GO:0004601">
    <property type="term" value="F:peroxidase activity"/>
    <property type="evidence" value="ECO:0007669"/>
    <property type="project" value="UniProtKB-KW"/>
</dbReference>
<dbReference type="Proteomes" id="UP000663651">
    <property type="component" value="Chromosome"/>
</dbReference>
<evidence type="ECO:0000313" key="11">
    <source>
        <dbReference type="Proteomes" id="UP000663651"/>
    </source>
</evidence>
<feature type="chain" id="PRO_5047467110" evidence="8">
    <location>
        <begin position="26"/>
        <end position="447"/>
    </location>
</feature>
<gene>
    <name evidence="10" type="ORF">JZM60_01770</name>
</gene>
<dbReference type="PANTHER" id="PTHR30600:SF10">
    <property type="entry name" value="BLL6722 PROTEIN"/>
    <property type="match status" value="1"/>
</dbReference>
<dbReference type="Pfam" id="PF03150">
    <property type="entry name" value="CCP_MauG"/>
    <property type="match status" value="1"/>
</dbReference>
<organism evidence="10 11">
    <name type="scientific">Geobacter benzoatilyticus</name>
    <dbReference type="NCBI Taxonomy" id="2815309"/>
    <lineage>
        <taxon>Bacteria</taxon>
        <taxon>Pseudomonadati</taxon>
        <taxon>Thermodesulfobacteriota</taxon>
        <taxon>Desulfuromonadia</taxon>
        <taxon>Geobacterales</taxon>
        <taxon>Geobacteraceae</taxon>
        <taxon>Geobacter</taxon>
    </lineage>
</organism>
<keyword evidence="5" id="KW-0560">Oxidoreductase</keyword>
<evidence type="ECO:0000256" key="5">
    <source>
        <dbReference type="ARBA" id="ARBA00023002"/>
    </source>
</evidence>
<evidence type="ECO:0000256" key="6">
    <source>
        <dbReference type="ARBA" id="ARBA00023004"/>
    </source>
</evidence>
<evidence type="ECO:0000256" key="8">
    <source>
        <dbReference type="SAM" id="SignalP"/>
    </source>
</evidence>
<keyword evidence="4 8" id="KW-0732">Signal</keyword>
<keyword evidence="3 7" id="KW-0479">Metal-binding</keyword>
<dbReference type="EMBL" id="CP071382">
    <property type="protein sequence ID" value="QSV46047.1"/>
    <property type="molecule type" value="Genomic_DNA"/>
</dbReference>
<dbReference type="InterPro" id="IPR009056">
    <property type="entry name" value="Cyt_c-like_dom"/>
</dbReference>
<sequence length="447" mass="47639">MNMKLMRTTALTGAFLLGVTMAPSAADLNQKETLGKKLFFDMSLSANGTQSCASCHAPEAGFTGPDSTENASLAIYEGAIPNHYGNRKPPTATYAGDSPPLSYDEATGSWSGGMFWDGRATGAVLGDPLAEQAQGPYLNPLEQAIPNAQVLCIKVKRSSYAPLFEEVWGAGTLNCASDVKGVYEKIGRSVAAYERSSEVNPFTSKFDMFWDNAVAAGKDVSKIKCGTGGMGGGGAGGAMGCPGGGTDPNRWTAFRGLGLDDGELQGLAAFNDPNRADCAACHTLTPGPNGYPLFTNFSYSNIGTPKNPQNPFYTMPPKWNPDGVNWVDYGLGGYLKSAGYEATVYGPEMGKHKVPTLRNVDQRPAPDFVKSYGHNGFFKSIDDIVFFYHWRAAMDNGMGGGAGSGMTTLFPPPEVDANRAPLNMFPRPQVDSIVLFMKTLTDGYFAR</sequence>
<dbReference type="InterPro" id="IPR004852">
    <property type="entry name" value="Di-haem_cyt_c_peroxidsae"/>
</dbReference>
<dbReference type="Gene3D" id="1.10.760.10">
    <property type="entry name" value="Cytochrome c-like domain"/>
    <property type="match status" value="2"/>
</dbReference>
<dbReference type="PANTHER" id="PTHR30600">
    <property type="entry name" value="CYTOCHROME C PEROXIDASE-RELATED"/>
    <property type="match status" value="1"/>
</dbReference>
<feature type="signal peptide" evidence="8">
    <location>
        <begin position="1"/>
        <end position="25"/>
    </location>
</feature>
<evidence type="ECO:0000256" key="7">
    <source>
        <dbReference type="PROSITE-ProRule" id="PRU00433"/>
    </source>
</evidence>
<keyword evidence="2 7" id="KW-0349">Heme</keyword>
<dbReference type="PROSITE" id="PS51007">
    <property type="entry name" value="CYTC"/>
    <property type="match status" value="1"/>
</dbReference>
<keyword evidence="6 7" id="KW-0408">Iron</keyword>
<evidence type="ECO:0000259" key="9">
    <source>
        <dbReference type="PROSITE" id="PS51007"/>
    </source>
</evidence>
<accession>A0ABX7Q3P1</accession>
<protein>
    <submittedName>
        <fullName evidence="10">Cytochrome-c peroxidase</fullName>
    </submittedName>
</protein>
<evidence type="ECO:0000256" key="3">
    <source>
        <dbReference type="ARBA" id="ARBA00022723"/>
    </source>
</evidence>
<keyword evidence="10" id="KW-0575">Peroxidase</keyword>
<dbReference type="InterPro" id="IPR051395">
    <property type="entry name" value="Cytochrome_c_Peroxidase/MauG"/>
</dbReference>
<feature type="domain" description="Cytochrome c" evidence="9">
    <location>
        <begin position="261"/>
        <end position="392"/>
    </location>
</feature>
<evidence type="ECO:0000313" key="10">
    <source>
        <dbReference type="EMBL" id="QSV46047.1"/>
    </source>
</evidence>
<evidence type="ECO:0000256" key="2">
    <source>
        <dbReference type="ARBA" id="ARBA00022617"/>
    </source>
</evidence>